<dbReference type="Gene3D" id="3.40.50.1820">
    <property type="entry name" value="alpha/beta hydrolase"/>
    <property type="match status" value="1"/>
</dbReference>
<dbReference type="AlphaFoldDB" id="A0A0C2BPL5"/>
<organism evidence="2 3">
    <name type="scientific">Ancylostoma duodenale</name>
    <dbReference type="NCBI Taxonomy" id="51022"/>
    <lineage>
        <taxon>Eukaryota</taxon>
        <taxon>Metazoa</taxon>
        <taxon>Ecdysozoa</taxon>
        <taxon>Nematoda</taxon>
        <taxon>Chromadorea</taxon>
        <taxon>Rhabditida</taxon>
        <taxon>Rhabditina</taxon>
        <taxon>Rhabditomorpha</taxon>
        <taxon>Strongyloidea</taxon>
        <taxon>Ancylostomatidae</taxon>
        <taxon>Ancylostomatinae</taxon>
        <taxon>Ancylostoma</taxon>
    </lineage>
</organism>
<evidence type="ECO:0000313" key="2">
    <source>
        <dbReference type="EMBL" id="KIH45758.1"/>
    </source>
</evidence>
<dbReference type="InterPro" id="IPR002921">
    <property type="entry name" value="Fungal_lipase-type"/>
</dbReference>
<accession>A0A0C2BPL5</accession>
<protein>
    <recommendedName>
        <fullName evidence="1">Fungal lipase-type domain-containing protein</fullName>
    </recommendedName>
</protein>
<dbReference type="InterPro" id="IPR029058">
    <property type="entry name" value="AB_hydrolase_fold"/>
</dbReference>
<dbReference type="PANTHER" id="PTHR45908:SF24">
    <property type="entry name" value="FUNGAL LIPASE-LIKE DOMAIN-CONTAINING PROTEIN"/>
    <property type="match status" value="1"/>
</dbReference>
<dbReference type="SUPFAM" id="SSF53474">
    <property type="entry name" value="alpha/beta-Hydrolases"/>
    <property type="match status" value="1"/>
</dbReference>
<feature type="domain" description="Fungal lipase-type" evidence="1">
    <location>
        <begin position="1"/>
        <end position="71"/>
    </location>
</feature>
<dbReference type="OrthoDB" id="438440at2759"/>
<feature type="non-terminal residue" evidence="2">
    <location>
        <position position="1"/>
    </location>
</feature>
<sequence>INGHSLGGALASLAAFSVINDSMVAKEKLTLLTLGQPRVGDKTFAEAYNKQVMNSFRVVRAGDSMPYLPKEEAYTYHRVEILRQKGAAARRPLQSDWKEMTCTSTET</sequence>
<keyword evidence="3" id="KW-1185">Reference proteome</keyword>
<evidence type="ECO:0000259" key="1">
    <source>
        <dbReference type="Pfam" id="PF01764"/>
    </source>
</evidence>
<dbReference type="Proteomes" id="UP000054047">
    <property type="component" value="Unassembled WGS sequence"/>
</dbReference>
<dbReference type="GO" id="GO:0006629">
    <property type="term" value="P:lipid metabolic process"/>
    <property type="evidence" value="ECO:0007669"/>
    <property type="project" value="InterPro"/>
</dbReference>
<dbReference type="PANTHER" id="PTHR45908">
    <property type="entry name" value="PROTEIN CBG11750-RELATED"/>
    <property type="match status" value="1"/>
</dbReference>
<reference evidence="2 3" key="1">
    <citation type="submission" date="2013-12" db="EMBL/GenBank/DDBJ databases">
        <title>Draft genome of the parsitic nematode Ancylostoma duodenale.</title>
        <authorList>
            <person name="Mitreva M."/>
        </authorList>
    </citation>
    <scope>NUCLEOTIDE SEQUENCE [LARGE SCALE GENOMIC DNA]</scope>
    <source>
        <strain evidence="2 3">Zhejiang</strain>
    </source>
</reference>
<proteinExistence type="predicted"/>
<name>A0A0C2BPL5_9BILA</name>
<dbReference type="Pfam" id="PF01764">
    <property type="entry name" value="Lipase_3"/>
    <property type="match status" value="1"/>
</dbReference>
<evidence type="ECO:0000313" key="3">
    <source>
        <dbReference type="Proteomes" id="UP000054047"/>
    </source>
</evidence>
<dbReference type="EMBL" id="KN771296">
    <property type="protein sequence ID" value="KIH45758.1"/>
    <property type="molecule type" value="Genomic_DNA"/>
</dbReference>
<gene>
    <name evidence="2" type="ORF">ANCDUO_24196</name>
</gene>